<proteinExistence type="predicted"/>
<evidence type="ECO:0000313" key="3">
    <source>
        <dbReference type="Proteomes" id="UP000054266"/>
    </source>
</evidence>
<dbReference type="AlphaFoldDB" id="A0A0D2F6L1"/>
<dbReference type="InterPro" id="IPR011009">
    <property type="entry name" value="Kinase-like_dom_sf"/>
</dbReference>
<organism evidence="2 3">
    <name type="scientific">Phialophora macrospora</name>
    <dbReference type="NCBI Taxonomy" id="1851006"/>
    <lineage>
        <taxon>Eukaryota</taxon>
        <taxon>Fungi</taxon>
        <taxon>Dikarya</taxon>
        <taxon>Ascomycota</taxon>
        <taxon>Pezizomycotina</taxon>
        <taxon>Eurotiomycetes</taxon>
        <taxon>Chaetothyriomycetidae</taxon>
        <taxon>Chaetothyriales</taxon>
        <taxon>Herpotrichiellaceae</taxon>
        <taxon>Phialophora</taxon>
    </lineage>
</organism>
<dbReference type="PANTHER" id="PTHR21310">
    <property type="entry name" value="AMINOGLYCOSIDE PHOSPHOTRANSFERASE-RELATED-RELATED"/>
    <property type="match status" value="1"/>
</dbReference>
<dbReference type="SUPFAM" id="SSF56112">
    <property type="entry name" value="Protein kinase-like (PK-like)"/>
    <property type="match status" value="1"/>
</dbReference>
<dbReference type="EMBL" id="KN846963">
    <property type="protein sequence ID" value="KIW62575.1"/>
    <property type="molecule type" value="Genomic_DNA"/>
</dbReference>
<feature type="domain" description="Aminoglycoside phosphotransferase" evidence="1">
    <location>
        <begin position="45"/>
        <end position="233"/>
    </location>
</feature>
<dbReference type="InterPro" id="IPR002575">
    <property type="entry name" value="Aminoglycoside_PTrfase"/>
</dbReference>
<dbReference type="PANTHER" id="PTHR21310:SF48">
    <property type="entry name" value="AMINOGLYCOSIDE PHOSPHOTRANSFERASE DOMAIN-CONTAINING PROTEIN"/>
    <property type="match status" value="1"/>
</dbReference>
<dbReference type="Proteomes" id="UP000054266">
    <property type="component" value="Unassembled WGS sequence"/>
</dbReference>
<reference evidence="2 3" key="1">
    <citation type="submission" date="2015-01" db="EMBL/GenBank/DDBJ databases">
        <title>The Genome Sequence of Capronia semiimmersa CBS27337.</title>
        <authorList>
            <consortium name="The Broad Institute Genomics Platform"/>
            <person name="Cuomo C."/>
            <person name="de Hoog S."/>
            <person name="Gorbushina A."/>
            <person name="Stielow B."/>
            <person name="Teixiera M."/>
            <person name="Abouelleil A."/>
            <person name="Chapman S.B."/>
            <person name="Priest M."/>
            <person name="Young S.K."/>
            <person name="Wortman J."/>
            <person name="Nusbaum C."/>
            <person name="Birren B."/>
        </authorList>
    </citation>
    <scope>NUCLEOTIDE SEQUENCE [LARGE SCALE GENOMIC DNA]</scope>
    <source>
        <strain evidence="2 3">CBS 27337</strain>
    </source>
</reference>
<dbReference type="Gene3D" id="3.90.1200.10">
    <property type="match status" value="1"/>
</dbReference>
<protein>
    <recommendedName>
        <fullName evidence="1">Aminoglycoside phosphotransferase domain-containing protein</fullName>
    </recommendedName>
</protein>
<dbReference type="HOGENOM" id="CLU_021768_5_1_1"/>
<sequence>MAASHDHKLTLPYFGEDLPGPLPTQEQIDSAEQILVEVGGRKVARVGEHYVVKCGEAVEELEVEAATMIFLRNTTCINLPKVYAVYRSGDHQAIVIVMEFIPGSNLLESWPRLSAAQKRQVCLALRQQIDQLRTLPSLGYFGGVGKQPMPDGIFWTAEGDERSPGVNGPFYSENELNNALVGKTLLVDKTWNGRGPQRSQFYQRMLPVVLRNHASVFTHADLQRKNIIIQSSSGSKVPLTSNGELDHLQAGDLRVVLVDWEKAGWYPSYWEYCAASWAFRFDDDWPEYLETVLDPWPAEYAWLHILRNELWS</sequence>
<evidence type="ECO:0000313" key="2">
    <source>
        <dbReference type="EMBL" id="KIW62575.1"/>
    </source>
</evidence>
<name>A0A0D2F6L1_9EURO</name>
<dbReference type="Pfam" id="PF01636">
    <property type="entry name" value="APH"/>
    <property type="match status" value="1"/>
</dbReference>
<accession>A0A0D2F6L1</accession>
<dbReference type="STRING" id="5601.A0A0D2F6L1"/>
<gene>
    <name evidence="2" type="ORF">PV04_10737</name>
</gene>
<keyword evidence="3" id="KW-1185">Reference proteome</keyword>
<evidence type="ECO:0000259" key="1">
    <source>
        <dbReference type="Pfam" id="PF01636"/>
    </source>
</evidence>
<dbReference type="InterPro" id="IPR051678">
    <property type="entry name" value="AGP_Transferase"/>
</dbReference>